<name>A0A9P8PKH2_9ASCO</name>
<organism evidence="3 4">
    <name type="scientific">Wickerhamomyces mucosus</name>
    <dbReference type="NCBI Taxonomy" id="1378264"/>
    <lineage>
        <taxon>Eukaryota</taxon>
        <taxon>Fungi</taxon>
        <taxon>Dikarya</taxon>
        <taxon>Ascomycota</taxon>
        <taxon>Saccharomycotina</taxon>
        <taxon>Saccharomycetes</taxon>
        <taxon>Phaffomycetales</taxon>
        <taxon>Wickerhamomycetaceae</taxon>
        <taxon>Wickerhamomyces</taxon>
    </lineage>
</organism>
<evidence type="ECO:0000313" key="4">
    <source>
        <dbReference type="Proteomes" id="UP000769528"/>
    </source>
</evidence>
<feature type="compositionally biased region" description="Polar residues" evidence="2">
    <location>
        <begin position="174"/>
        <end position="195"/>
    </location>
</feature>
<protein>
    <submittedName>
        <fullName evidence="3">Uncharacterized protein</fullName>
    </submittedName>
</protein>
<evidence type="ECO:0000313" key="3">
    <source>
        <dbReference type="EMBL" id="KAH3673195.1"/>
    </source>
</evidence>
<dbReference type="OrthoDB" id="4024111at2759"/>
<keyword evidence="4" id="KW-1185">Reference proteome</keyword>
<comment type="caution">
    <text evidence="3">The sequence shown here is derived from an EMBL/GenBank/DDBJ whole genome shotgun (WGS) entry which is preliminary data.</text>
</comment>
<dbReference type="EMBL" id="JAEUBF010001036">
    <property type="protein sequence ID" value="KAH3673195.1"/>
    <property type="molecule type" value="Genomic_DNA"/>
</dbReference>
<keyword evidence="1" id="KW-0175">Coiled coil</keyword>
<dbReference type="AlphaFoldDB" id="A0A9P8PKH2"/>
<gene>
    <name evidence="3" type="ORF">WICMUC_003813</name>
</gene>
<feature type="compositionally biased region" description="Low complexity" evidence="2">
    <location>
        <begin position="158"/>
        <end position="173"/>
    </location>
</feature>
<feature type="compositionally biased region" description="Polar residues" evidence="2">
    <location>
        <begin position="231"/>
        <end position="291"/>
    </location>
</feature>
<feature type="coiled-coil region" evidence="1">
    <location>
        <begin position="27"/>
        <end position="77"/>
    </location>
</feature>
<feature type="region of interest" description="Disordered" evidence="2">
    <location>
        <begin position="155"/>
        <end position="195"/>
    </location>
</feature>
<sequence>MTNVPGSFPSSSDFKFSTKNHNLYPNLSNYNKQYEQSSHQIQEFQNIELQFSKKLSNNVLQELNERAKSKIGNVQEDVNHVNAFNYGSRFNKLESISNHYAAIRTHNNQTAEKENINDNYKRTVMGTIPHSSEMKRRKMDSGGISKIYHSEVNDIKTSKSSRLSASSISKASSPTIQRQHLQRAQQSRQRQNTSRILTPSKRYNNLNELIQINRTPNQLHSKFESKIPRSISRSESIKNLTKPTLSSASKSVRNINHQLTASRSNRNLNEQLPHSRSVKNLNDQLPYSRSVRSGLDGIPKSGSNINLMKNNNHNNNNNINNTGSSKPAWR</sequence>
<evidence type="ECO:0000256" key="1">
    <source>
        <dbReference type="SAM" id="Coils"/>
    </source>
</evidence>
<feature type="region of interest" description="Disordered" evidence="2">
    <location>
        <begin position="227"/>
        <end position="330"/>
    </location>
</feature>
<dbReference type="Proteomes" id="UP000769528">
    <property type="component" value="Unassembled WGS sequence"/>
</dbReference>
<accession>A0A9P8PKH2</accession>
<reference evidence="3" key="2">
    <citation type="submission" date="2021-01" db="EMBL/GenBank/DDBJ databases">
        <authorList>
            <person name="Schikora-Tamarit M.A."/>
        </authorList>
    </citation>
    <scope>NUCLEOTIDE SEQUENCE</scope>
    <source>
        <strain evidence="3">CBS6341</strain>
    </source>
</reference>
<proteinExistence type="predicted"/>
<evidence type="ECO:0000256" key="2">
    <source>
        <dbReference type="SAM" id="MobiDB-lite"/>
    </source>
</evidence>
<reference evidence="3" key="1">
    <citation type="journal article" date="2021" name="Open Biol.">
        <title>Shared evolutionary footprints suggest mitochondrial oxidative damage underlies multiple complex I losses in fungi.</title>
        <authorList>
            <person name="Schikora-Tamarit M.A."/>
            <person name="Marcet-Houben M."/>
            <person name="Nosek J."/>
            <person name="Gabaldon T."/>
        </authorList>
    </citation>
    <scope>NUCLEOTIDE SEQUENCE</scope>
    <source>
        <strain evidence="3">CBS6341</strain>
    </source>
</reference>
<feature type="compositionally biased region" description="Low complexity" evidence="2">
    <location>
        <begin position="304"/>
        <end position="321"/>
    </location>
</feature>